<feature type="compositionally biased region" description="Basic and acidic residues" evidence="1">
    <location>
        <begin position="172"/>
        <end position="192"/>
    </location>
</feature>
<organism evidence="2">
    <name type="scientific">uncultured Cytophagales bacterium</name>
    <dbReference type="NCBI Taxonomy" id="158755"/>
    <lineage>
        <taxon>Bacteria</taxon>
        <taxon>Pseudomonadati</taxon>
        <taxon>Bacteroidota</taxon>
        <taxon>Sphingobacteriia</taxon>
        <taxon>Sphingobacteriales</taxon>
        <taxon>environmental samples</taxon>
    </lineage>
</organism>
<name>A0A6J4HZ49_9SPHI</name>
<feature type="compositionally biased region" description="Basic residues" evidence="1">
    <location>
        <begin position="49"/>
        <end position="58"/>
    </location>
</feature>
<feature type="region of interest" description="Disordered" evidence="1">
    <location>
        <begin position="1"/>
        <end position="233"/>
    </location>
</feature>
<dbReference type="EMBL" id="CADCTQ010000121">
    <property type="protein sequence ID" value="CAA9238235.1"/>
    <property type="molecule type" value="Genomic_DNA"/>
</dbReference>
<feature type="non-terminal residue" evidence="2">
    <location>
        <position position="1"/>
    </location>
</feature>
<evidence type="ECO:0000313" key="2">
    <source>
        <dbReference type="EMBL" id="CAA9238235.1"/>
    </source>
</evidence>
<evidence type="ECO:0000256" key="1">
    <source>
        <dbReference type="SAM" id="MobiDB-lite"/>
    </source>
</evidence>
<proteinExistence type="predicted"/>
<feature type="non-terminal residue" evidence="2">
    <location>
        <position position="233"/>
    </location>
</feature>
<sequence length="233" mass="25018">EQFSCGLRPPGPDPQLIFYSPPPRVRGRDRAQRQRQKHPAQSPYGANPLRRRGPHRRAAPPVGAKPRGGRPALLPAPEKPRQLLPVGARTGRDGQLPPQAFFPALRAGRLRSRRAGNESPANEPSGRRRLPAPVGRRTADGLAGPTAGAGHRRDPARRTHPAARRVQPQKGIRPDGRLGARGAEDRAVRDARPPQPVCHAGLPAQPLHRRPGAGGNHRTDRIPSPGPAGAQAV</sequence>
<reference evidence="2" key="1">
    <citation type="submission" date="2020-02" db="EMBL/GenBank/DDBJ databases">
        <authorList>
            <person name="Meier V. D."/>
        </authorList>
    </citation>
    <scope>NUCLEOTIDE SEQUENCE</scope>
    <source>
        <strain evidence="2">AVDCRST_MAG56</strain>
    </source>
</reference>
<protein>
    <submittedName>
        <fullName evidence="2">Uncharacterized protein</fullName>
    </submittedName>
</protein>
<dbReference type="AlphaFoldDB" id="A0A6J4HZ49"/>
<gene>
    <name evidence="2" type="ORF">AVDCRST_MAG56-1324</name>
</gene>
<accession>A0A6J4HZ49</accession>